<evidence type="ECO:0000313" key="2">
    <source>
        <dbReference type="EMBL" id="SQI61061.1"/>
    </source>
</evidence>
<keyword evidence="3" id="KW-1185">Reference proteome</keyword>
<dbReference type="InterPro" id="IPR042070">
    <property type="entry name" value="PucR_C-HTH_sf"/>
</dbReference>
<dbReference type="Pfam" id="PF13556">
    <property type="entry name" value="HTH_30"/>
    <property type="match status" value="1"/>
</dbReference>
<sequence length="299" mass="35263">MINQLLHLYPNSIFAEEPTSDPNFLWYKNKDADEYIGILKTDLTQQEMKLLETLFPLDSLKNPDSLSPYIENWRDFLLFDGNIPNVPDVNCRFIHFYISNKKEAFQFEEWEEALKGLFPNEISIVPFNNSEGIIIELQTEMQMDEDELISAVEAFESDFFFKVHFHIGRFHSPNSKLKQQFTLEQSLFKLSLAKQPEERISNIEKLIPLFVYENLSLDTRHALFTEVSHIFSDDVEFFETIKRYIENQSNANLTAKQLFMHRNSLQYRIDKFIEKSGIDIKSFHGAFFVYLACLHIENE</sequence>
<dbReference type="Gene3D" id="1.10.10.2840">
    <property type="entry name" value="PucR C-terminal helix-turn-helix domain"/>
    <property type="match status" value="1"/>
</dbReference>
<accession>A0A2X4WD11</accession>
<dbReference type="InterPro" id="IPR025736">
    <property type="entry name" value="PucR_C-HTH_dom"/>
</dbReference>
<evidence type="ECO:0000313" key="3">
    <source>
        <dbReference type="Proteomes" id="UP000249134"/>
    </source>
</evidence>
<dbReference type="PANTHER" id="PTHR33744:SF15">
    <property type="entry name" value="CARBOHYDRATE DIACID REGULATOR"/>
    <property type="match status" value="1"/>
</dbReference>
<dbReference type="AlphaFoldDB" id="A0A2X4WD11"/>
<organism evidence="2 3">
    <name type="scientific">Lederbergia lenta</name>
    <name type="common">Bacillus lentus</name>
    <dbReference type="NCBI Taxonomy" id="1467"/>
    <lineage>
        <taxon>Bacteria</taxon>
        <taxon>Bacillati</taxon>
        <taxon>Bacillota</taxon>
        <taxon>Bacilli</taxon>
        <taxon>Bacillales</taxon>
        <taxon>Bacillaceae</taxon>
        <taxon>Lederbergia</taxon>
    </lineage>
</organism>
<feature type="domain" description="PucR C-terminal helix-turn-helix" evidence="1">
    <location>
        <begin position="239"/>
        <end position="294"/>
    </location>
</feature>
<dbReference type="EMBL" id="LS483476">
    <property type="protein sequence ID" value="SQI61061.1"/>
    <property type="molecule type" value="Genomic_DNA"/>
</dbReference>
<dbReference type="Proteomes" id="UP000249134">
    <property type="component" value="Chromosome 1"/>
</dbReference>
<dbReference type="PANTHER" id="PTHR33744">
    <property type="entry name" value="CARBOHYDRATE DIACID REGULATOR"/>
    <property type="match status" value="1"/>
</dbReference>
<dbReference type="STRING" id="1348624.GCA_001591545_03956"/>
<protein>
    <submittedName>
        <fullName evidence="2">Transcriptional regulator</fullName>
    </submittedName>
</protein>
<proteinExistence type="predicted"/>
<dbReference type="KEGG" id="blen:NCTC4824_03054"/>
<dbReference type="RefSeq" id="WP_066146411.1">
    <property type="nucleotide sequence ID" value="NZ_CBCSGM010000001.1"/>
</dbReference>
<reference evidence="2 3" key="1">
    <citation type="submission" date="2018-06" db="EMBL/GenBank/DDBJ databases">
        <authorList>
            <consortium name="Pathogen Informatics"/>
            <person name="Doyle S."/>
        </authorList>
    </citation>
    <scope>NUCLEOTIDE SEQUENCE [LARGE SCALE GENOMIC DNA]</scope>
    <source>
        <strain evidence="2 3">NCTC4824</strain>
    </source>
</reference>
<name>A0A2X4WD11_LEDLE</name>
<gene>
    <name evidence="2" type="primary">yxkF</name>
    <name evidence="2" type="ORF">NCTC4824_03054</name>
</gene>
<dbReference type="InterPro" id="IPR051448">
    <property type="entry name" value="CdaR-like_regulators"/>
</dbReference>
<evidence type="ECO:0000259" key="1">
    <source>
        <dbReference type="Pfam" id="PF13556"/>
    </source>
</evidence>